<dbReference type="EMBL" id="BMIQ01000015">
    <property type="protein sequence ID" value="GGE24698.1"/>
    <property type="molecule type" value="Genomic_DNA"/>
</dbReference>
<proteinExistence type="predicted"/>
<gene>
    <name evidence="1" type="ORF">GCM10011390_50180</name>
</gene>
<evidence type="ECO:0000313" key="2">
    <source>
        <dbReference type="Proteomes" id="UP000644699"/>
    </source>
</evidence>
<accession>A0A917A3K7</accession>
<dbReference type="Gene3D" id="1.10.260.40">
    <property type="entry name" value="lambda repressor-like DNA-binding domains"/>
    <property type="match status" value="1"/>
</dbReference>
<comment type="caution">
    <text evidence="1">The sequence shown here is derived from an EMBL/GenBank/DDBJ whole genome shotgun (WGS) entry which is preliminary data.</text>
</comment>
<evidence type="ECO:0000313" key="1">
    <source>
        <dbReference type="EMBL" id="GGE24698.1"/>
    </source>
</evidence>
<dbReference type="InterPro" id="IPR010982">
    <property type="entry name" value="Lambda_DNA-bd_dom_sf"/>
</dbReference>
<evidence type="ECO:0008006" key="3">
    <source>
        <dbReference type="Google" id="ProtNLM"/>
    </source>
</evidence>
<reference evidence="1" key="1">
    <citation type="journal article" date="2014" name="Int. J. Syst. Evol. Microbiol.">
        <title>Complete genome sequence of Corynebacterium casei LMG S-19264T (=DSM 44701T), isolated from a smear-ripened cheese.</title>
        <authorList>
            <consortium name="US DOE Joint Genome Institute (JGI-PGF)"/>
            <person name="Walter F."/>
            <person name="Albersmeier A."/>
            <person name="Kalinowski J."/>
            <person name="Ruckert C."/>
        </authorList>
    </citation>
    <scope>NUCLEOTIDE SEQUENCE</scope>
    <source>
        <strain evidence="1">CGMCC 1.15367</strain>
    </source>
</reference>
<protein>
    <recommendedName>
        <fullName evidence="3">Helix-turn-helix protein</fullName>
    </recommendedName>
</protein>
<keyword evidence="2" id="KW-1185">Reference proteome</keyword>
<name>A0A917A3K7_9HYPH</name>
<organism evidence="1 2">
    <name type="scientific">Aureimonas endophytica</name>
    <dbReference type="NCBI Taxonomy" id="2027858"/>
    <lineage>
        <taxon>Bacteria</taxon>
        <taxon>Pseudomonadati</taxon>
        <taxon>Pseudomonadota</taxon>
        <taxon>Alphaproteobacteria</taxon>
        <taxon>Hyphomicrobiales</taxon>
        <taxon>Aurantimonadaceae</taxon>
        <taxon>Aureimonas</taxon>
    </lineage>
</organism>
<dbReference type="GO" id="GO:0003677">
    <property type="term" value="F:DNA binding"/>
    <property type="evidence" value="ECO:0007669"/>
    <property type="project" value="InterPro"/>
</dbReference>
<dbReference type="Proteomes" id="UP000644699">
    <property type="component" value="Unassembled WGS sequence"/>
</dbReference>
<sequence>MTQVELAAASGVSHATIKRLEAMDGELVANRATLAALQRALEEAGVVFIAKGDNAEGDEGVRLRSAG</sequence>
<reference evidence="1" key="2">
    <citation type="submission" date="2020-09" db="EMBL/GenBank/DDBJ databases">
        <authorList>
            <person name="Sun Q."/>
            <person name="Zhou Y."/>
        </authorList>
    </citation>
    <scope>NUCLEOTIDE SEQUENCE</scope>
    <source>
        <strain evidence="1">CGMCC 1.15367</strain>
    </source>
</reference>
<dbReference type="AlphaFoldDB" id="A0A917A3K7"/>